<dbReference type="SUPFAM" id="SSF57850">
    <property type="entry name" value="RING/U-box"/>
    <property type="match status" value="1"/>
</dbReference>
<dbReference type="Pfam" id="PF00098">
    <property type="entry name" value="zf-CCHC"/>
    <property type="match status" value="1"/>
</dbReference>
<reference evidence="11 12" key="1">
    <citation type="submission" date="2024-12" db="EMBL/GenBank/DDBJ databases">
        <title>The unique morphological basis and parallel evolutionary history of personate flowers in Penstemon.</title>
        <authorList>
            <person name="Depatie T.H."/>
            <person name="Wessinger C.A."/>
        </authorList>
    </citation>
    <scope>NUCLEOTIDE SEQUENCE [LARGE SCALE GENOMIC DNA]</scope>
    <source>
        <strain evidence="11">WTNN_2</strain>
        <tissue evidence="11">Leaf</tissue>
    </source>
</reference>
<dbReference type="Pfam" id="PF08783">
    <property type="entry name" value="DWNN"/>
    <property type="match status" value="1"/>
</dbReference>
<sequence length="757" mass="85020">MSIRFKFRSAANFDTVEIGNRDSISVRELRAKILGRNNSQKQQQGFDLVFSDAVSALVYKGDDSQIPIGSSVIVKRVPGGTVPSVPTIEAEKDNRVKTSHTLNQDNGPVDEFKYFGVDLCSIPDSELPQFDLEMDVNNIIVNEKEDIAGLRLECQELGSSDISQANKRGSNQIGNGKNIIQEARVVRQMELNKLSTSKFLGVQCTNMPLELKCSLCNTFFKEAVMIPCCQHSFCDKCIRLVLIEKGRCPKCFSSKCNVENLLPNLSLRQAIVHFLESQMLDADKDNAMQKYAPDGESAIQAKDVSCALTVVQRELEMPQSSCATGKGSNQVMTESYYDHPHQRNVPSGNTGDRNIKSVFPSQKLKEMEALNGGYPYQRGSEDLTPSTGFQGENQPVVLPQTNVHGEADFNSKRKVGFWNDTGGGDRNFLALGGHKKGIRNCYICGSPDHLMRDCPASNQNLMFQHGNGAFHGGMPSYAPPYWNGSSLPPFGPYGNMYGHPAALMMPFNASFPVSPFAVPPYNPSVCGGMPGPGNMRMGTMRPPRHSEYFDFGLQPCENSRKHSNENHGRVRLSGNEDGSPECSRNKSPKHLHDYKSQKHREPSLSYSGDSSIRRSNRYVDERREKGSHSSFAGRDKRHHTRIEEAPRSSDRQKHHHVEPKKYHERRDHYDSDSSLGNHSTGKDVKRRVESDVRGPHRKHHSRSESSFEPSSPVDRREHKGRDIGHDCRHSRHSAKHLGDRRHDDRDEYHHHKRKRVC</sequence>
<feature type="domain" description="DWNN" evidence="10">
    <location>
        <begin position="3"/>
        <end position="78"/>
    </location>
</feature>
<dbReference type="Gene3D" id="3.10.20.90">
    <property type="entry name" value="Phosphatidylinositol 3-kinase Catalytic Subunit, Chain A, domain 1"/>
    <property type="match status" value="1"/>
</dbReference>
<evidence type="ECO:0000256" key="3">
    <source>
        <dbReference type="ARBA" id="ARBA00022771"/>
    </source>
</evidence>
<dbReference type="PANTHER" id="PTHR15439">
    <property type="entry name" value="RETINOBLASTOMA-BINDING PROTEIN 6"/>
    <property type="match status" value="1"/>
</dbReference>
<gene>
    <name evidence="11" type="ORF">ACJIZ3_001685</name>
</gene>
<keyword evidence="3 6" id="KW-0863">Zinc-finger</keyword>
<dbReference type="InterPro" id="IPR033489">
    <property type="entry name" value="RBBP6"/>
</dbReference>
<dbReference type="CDD" id="cd16620">
    <property type="entry name" value="vRING-HC-C4C4_RBBP6"/>
    <property type="match status" value="1"/>
</dbReference>
<evidence type="ECO:0000256" key="2">
    <source>
        <dbReference type="ARBA" id="ARBA00022723"/>
    </source>
</evidence>
<dbReference type="Gene3D" id="3.30.40.10">
    <property type="entry name" value="Zinc/RING finger domain, C3HC4 (zinc finger)"/>
    <property type="match status" value="1"/>
</dbReference>
<dbReference type="SMART" id="SM00184">
    <property type="entry name" value="RING"/>
    <property type="match status" value="1"/>
</dbReference>
<evidence type="ECO:0000313" key="12">
    <source>
        <dbReference type="Proteomes" id="UP001634393"/>
    </source>
</evidence>
<dbReference type="Pfam" id="PF13923">
    <property type="entry name" value="zf-C3HC4_2"/>
    <property type="match status" value="1"/>
</dbReference>
<name>A0ABD3U7F6_9LAMI</name>
<evidence type="ECO:0000313" key="11">
    <source>
        <dbReference type="EMBL" id="KAL3844282.1"/>
    </source>
</evidence>
<dbReference type="GO" id="GO:0008270">
    <property type="term" value="F:zinc ion binding"/>
    <property type="evidence" value="ECO:0007669"/>
    <property type="project" value="UniProtKB-KW"/>
</dbReference>
<dbReference type="EMBL" id="JBJXBP010000002">
    <property type="protein sequence ID" value="KAL3844282.1"/>
    <property type="molecule type" value="Genomic_DNA"/>
</dbReference>
<feature type="compositionally biased region" description="Basic and acidic residues" evidence="7">
    <location>
        <begin position="641"/>
        <end position="651"/>
    </location>
</feature>
<dbReference type="Gene3D" id="4.10.60.10">
    <property type="entry name" value="Zinc finger, CCHC-type"/>
    <property type="match status" value="1"/>
</dbReference>
<dbReference type="AlphaFoldDB" id="A0ABD3U7F6"/>
<feature type="compositionally biased region" description="Basic and acidic residues" evidence="7">
    <location>
        <begin position="590"/>
        <end position="602"/>
    </location>
</feature>
<dbReference type="InterPro" id="IPR001841">
    <property type="entry name" value="Znf_RING"/>
</dbReference>
<dbReference type="PROSITE" id="PS00518">
    <property type="entry name" value="ZF_RING_1"/>
    <property type="match status" value="1"/>
</dbReference>
<dbReference type="InterPro" id="IPR013083">
    <property type="entry name" value="Znf_RING/FYVE/PHD"/>
</dbReference>
<feature type="compositionally biased region" description="Basic and acidic residues" evidence="7">
    <location>
        <begin position="680"/>
        <end position="694"/>
    </location>
</feature>
<feature type="domain" description="RING-type" evidence="8">
    <location>
        <begin position="213"/>
        <end position="251"/>
    </location>
</feature>
<feature type="compositionally biased region" description="Basic and acidic residues" evidence="7">
    <location>
        <begin position="558"/>
        <end position="568"/>
    </location>
</feature>
<evidence type="ECO:0000259" key="9">
    <source>
        <dbReference type="PROSITE" id="PS50158"/>
    </source>
</evidence>
<feature type="compositionally biased region" description="Basic and acidic residues" evidence="7">
    <location>
        <begin position="659"/>
        <end position="671"/>
    </location>
</feature>
<evidence type="ECO:0000256" key="6">
    <source>
        <dbReference type="PROSITE-ProRule" id="PRU00047"/>
    </source>
</evidence>
<feature type="domain" description="CCHC-type" evidence="9">
    <location>
        <begin position="441"/>
        <end position="455"/>
    </location>
</feature>
<dbReference type="PROSITE" id="PS50158">
    <property type="entry name" value="ZF_CCHC"/>
    <property type="match status" value="1"/>
</dbReference>
<organism evidence="11 12">
    <name type="scientific">Penstemon smallii</name>
    <dbReference type="NCBI Taxonomy" id="265156"/>
    <lineage>
        <taxon>Eukaryota</taxon>
        <taxon>Viridiplantae</taxon>
        <taxon>Streptophyta</taxon>
        <taxon>Embryophyta</taxon>
        <taxon>Tracheophyta</taxon>
        <taxon>Spermatophyta</taxon>
        <taxon>Magnoliopsida</taxon>
        <taxon>eudicotyledons</taxon>
        <taxon>Gunneridae</taxon>
        <taxon>Pentapetalae</taxon>
        <taxon>asterids</taxon>
        <taxon>lamiids</taxon>
        <taxon>Lamiales</taxon>
        <taxon>Plantaginaceae</taxon>
        <taxon>Cheloneae</taxon>
        <taxon>Penstemon</taxon>
    </lineage>
</organism>
<keyword evidence="12" id="KW-1185">Reference proteome</keyword>
<evidence type="ECO:0000259" key="8">
    <source>
        <dbReference type="PROSITE" id="PS50089"/>
    </source>
</evidence>
<accession>A0ABD3U7F6</accession>
<keyword evidence="2" id="KW-0479">Metal-binding</keyword>
<comment type="caution">
    <text evidence="11">The sequence shown here is derived from an EMBL/GenBank/DDBJ whole genome shotgun (WGS) entry which is preliminary data.</text>
</comment>
<comment type="subcellular location">
    <subcellularLocation>
        <location evidence="1">Nucleus</location>
    </subcellularLocation>
</comment>
<dbReference type="SMART" id="SM01180">
    <property type="entry name" value="DWNN"/>
    <property type="match status" value="1"/>
</dbReference>
<keyword evidence="4" id="KW-0862">Zinc</keyword>
<dbReference type="PANTHER" id="PTHR15439:SF11">
    <property type="entry name" value="E3 UBIQUITIN LIGASE PQT3-LIKE ISOFORM X1"/>
    <property type="match status" value="1"/>
</dbReference>
<feature type="compositionally biased region" description="Basic and acidic residues" evidence="7">
    <location>
        <begin position="713"/>
        <end position="727"/>
    </location>
</feature>
<dbReference type="InterPro" id="IPR001878">
    <property type="entry name" value="Znf_CCHC"/>
</dbReference>
<evidence type="ECO:0000259" key="10">
    <source>
        <dbReference type="PROSITE" id="PS51282"/>
    </source>
</evidence>
<evidence type="ECO:0000256" key="5">
    <source>
        <dbReference type="ARBA" id="ARBA00023242"/>
    </source>
</evidence>
<evidence type="ECO:0000256" key="1">
    <source>
        <dbReference type="ARBA" id="ARBA00004123"/>
    </source>
</evidence>
<dbReference type="PROSITE" id="PS50089">
    <property type="entry name" value="ZF_RING_2"/>
    <property type="match status" value="1"/>
</dbReference>
<feature type="region of interest" description="Disordered" evidence="7">
    <location>
        <begin position="546"/>
        <end position="757"/>
    </location>
</feature>
<feature type="compositionally biased region" description="Basic and acidic residues" evidence="7">
    <location>
        <begin position="736"/>
        <end position="749"/>
    </location>
</feature>
<dbReference type="Proteomes" id="UP001634393">
    <property type="component" value="Unassembled WGS sequence"/>
</dbReference>
<dbReference type="PROSITE" id="PS51282">
    <property type="entry name" value="DWNN"/>
    <property type="match status" value="1"/>
</dbReference>
<dbReference type="SMART" id="SM00343">
    <property type="entry name" value="ZnF_C2HC"/>
    <property type="match status" value="1"/>
</dbReference>
<evidence type="ECO:0000256" key="4">
    <source>
        <dbReference type="ARBA" id="ARBA00022833"/>
    </source>
</evidence>
<keyword evidence="5" id="KW-0539">Nucleus</keyword>
<dbReference type="GO" id="GO:0005634">
    <property type="term" value="C:nucleus"/>
    <property type="evidence" value="ECO:0007669"/>
    <property type="project" value="UniProtKB-SubCell"/>
</dbReference>
<protein>
    <submittedName>
        <fullName evidence="11">Uncharacterized protein</fullName>
    </submittedName>
</protein>
<proteinExistence type="predicted"/>
<dbReference type="InterPro" id="IPR014891">
    <property type="entry name" value="DWNN_domain"/>
</dbReference>
<dbReference type="InterPro" id="IPR017907">
    <property type="entry name" value="Znf_RING_CS"/>
</dbReference>
<feature type="compositionally biased region" description="Basic and acidic residues" evidence="7">
    <location>
        <begin position="617"/>
        <end position="627"/>
    </location>
</feature>
<evidence type="ECO:0000256" key="7">
    <source>
        <dbReference type="SAM" id="MobiDB-lite"/>
    </source>
</evidence>